<organism evidence="2">
    <name type="scientific">hydrocarbon metagenome</name>
    <dbReference type="NCBI Taxonomy" id="938273"/>
    <lineage>
        <taxon>unclassified sequences</taxon>
        <taxon>metagenomes</taxon>
        <taxon>ecological metagenomes</taxon>
    </lineage>
</organism>
<dbReference type="AlphaFoldDB" id="A0A0W8F3A7"/>
<feature type="region of interest" description="Disordered" evidence="1">
    <location>
        <begin position="1"/>
        <end position="20"/>
    </location>
</feature>
<dbReference type="EMBL" id="LNQE01001559">
    <property type="protein sequence ID" value="KUG15371.1"/>
    <property type="molecule type" value="Genomic_DNA"/>
</dbReference>
<proteinExistence type="predicted"/>
<protein>
    <submittedName>
        <fullName evidence="2">Uncharacterized protein</fullName>
    </submittedName>
</protein>
<evidence type="ECO:0000256" key="1">
    <source>
        <dbReference type="SAM" id="MobiDB-lite"/>
    </source>
</evidence>
<accession>A0A0W8F3A7</accession>
<reference evidence="2" key="1">
    <citation type="journal article" date="2015" name="Proc. Natl. Acad. Sci. U.S.A.">
        <title>Networks of energetic and metabolic interactions define dynamics in microbial communities.</title>
        <authorList>
            <person name="Embree M."/>
            <person name="Liu J.K."/>
            <person name="Al-Bassam M.M."/>
            <person name="Zengler K."/>
        </authorList>
    </citation>
    <scope>NUCLEOTIDE SEQUENCE</scope>
</reference>
<gene>
    <name evidence="2" type="ORF">ASZ90_014949</name>
</gene>
<comment type="caution">
    <text evidence="2">The sequence shown here is derived from an EMBL/GenBank/DDBJ whole genome shotgun (WGS) entry which is preliminary data.</text>
</comment>
<evidence type="ECO:0000313" key="2">
    <source>
        <dbReference type="EMBL" id="KUG15371.1"/>
    </source>
</evidence>
<name>A0A0W8F3A7_9ZZZZ</name>
<sequence>MDEIPAKSSRLSGASPGSPPEYLSGAGLSWCDAGMAFRFFHCMVVMEIVKEKKVSTVTVVRQN</sequence>